<proteinExistence type="predicted"/>
<organism evidence="2 3">
    <name type="scientific">Candidatus Propionivibrio dominans</name>
    <dbReference type="NCBI Taxonomy" id="2954373"/>
    <lineage>
        <taxon>Bacteria</taxon>
        <taxon>Pseudomonadati</taxon>
        <taxon>Pseudomonadota</taxon>
        <taxon>Betaproteobacteria</taxon>
        <taxon>Rhodocyclales</taxon>
        <taxon>Rhodocyclaceae</taxon>
        <taxon>Propionivibrio</taxon>
    </lineage>
</organism>
<evidence type="ECO:0000313" key="3">
    <source>
        <dbReference type="Proteomes" id="UP000886602"/>
    </source>
</evidence>
<protein>
    <recommendedName>
        <fullName evidence="4">Transmembrane protein</fullName>
    </recommendedName>
</protein>
<comment type="caution">
    <text evidence="2">The sequence shown here is derived from an EMBL/GenBank/DDBJ whole genome shotgun (WGS) entry which is preliminary data.</text>
</comment>
<keyword evidence="1" id="KW-1133">Transmembrane helix</keyword>
<dbReference type="Proteomes" id="UP000886602">
    <property type="component" value="Unassembled WGS sequence"/>
</dbReference>
<sequence length="106" mass="11339">MENWITRIVATLCAAGSCGLFWMLGVFVAVPWREGRMLALERIELQLIGVPLLTGLAAAWGALHLYALADRGVNPKTYATIRALLVIASIAAVIGGMAWSQARMAG</sequence>
<accession>A0A9D7FA55</accession>
<feature type="transmembrane region" description="Helical" evidence="1">
    <location>
        <begin position="6"/>
        <end position="32"/>
    </location>
</feature>
<name>A0A9D7FA55_9RHOO</name>
<reference evidence="2" key="1">
    <citation type="submission" date="2020-10" db="EMBL/GenBank/DDBJ databases">
        <title>Connecting structure to function with the recovery of over 1000 high-quality activated sludge metagenome-assembled genomes encoding full-length rRNA genes using long-read sequencing.</title>
        <authorList>
            <person name="Singleton C.M."/>
            <person name="Petriglieri F."/>
            <person name="Kristensen J.M."/>
            <person name="Kirkegaard R.H."/>
            <person name="Michaelsen T.Y."/>
            <person name="Andersen M.H."/>
            <person name="Karst S.M."/>
            <person name="Dueholm M.S."/>
            <person name="Nielsen P.H."/>
            <person name="Albertsen M."/>
        </authorList>
    </citation>
    <scope>NUCLEOTIDE SEQUENCE</scope>
    <source>
        <strain evidence="2">EsbW_18-Q3-R4-48_MAXAC.044</strain>
    </source>
</reference>
<evidence type="ECO:0008006" key="4">
    <source>
        <dbReference type="Google" id="ProtNLM"/>
    </source>
</evidence>
<feature type="transmembrane region" description="Helical" evidence="1">
    <location>
        <begin position="79"/>
        <end position="99"/>
    </location>
</feature>
<dbReference type="EMBL" id="JADJNC010000003">
    <property type="protein sequence ID" value="MBK7421917.1"/>
    <property type="molecule type" value="Genomic_DNA"/>
</dbReference>
<evidence type="ECO:0000256" key="1">
    <source>
        <dbReference type="SAM" id="Phobius"/>
    </source>
</evidence>
<keyword evidence="1" id="KW-0812">Transmembrane</keyword>
<dbReference type="PROSITE" id="PS51257">
    <property type="entry name" value="PROKAR_LIPOPROTEIN"/>
    <property type="match status" value="1"/>
</dbReference>
<keyword evidence="1" id="KW-0472">Membrane</keyword>
<evidence type="ECO:0000313" key="2">
    <source>
        <dbReference type="EMBL" id="MBK7421917.1"/>
    </source>
</evidence>
<feature type="transmembrane region" description="Helical" evidence="1">
    <location>
        <begin position="44"/>
        <end position="67"/>
    </location>
</feature>
<gene>
    <name evidence="2" type="ORF">IPJ48_01795</name>
</gene>
<dbReference type="AlphaFoldDB" id="A0A9D7FA55"/>